<dbReference type="RefSeq" id="XP_026744826.1">
    <property type="nucleotide sequence ID" value="XM_026889025.1"/>
</dbReference>
<sequence>MFTCSTLAFCNATEMTSAWLIFAEFPGQLAADVDADSLSGLKPSRSPTAHAFFSGSAVGGERGRKPQDIRHVQEAKPVLEALSLNNLPVPRPLPPRLFDHIPLEPPCASAPFHQTSH</sequence>
<dbReference type="RefSeq" id="XP_026747271.1">
    <property type="nucleotide sequence ID" value="XM_026891470.1"/>
</dbReference>
<proteinExistence type="predicted"/>
<organism evidence="1 3">
    <name type="scientific">Trichoplusia ni</name>
    <name type="common">Cabbage looper</name>
    <dbReference type="NCBI Taxonomy" id="7111"/>
    <lineage>
        <taxon>Eukaryota</taxon>
        <taxon>Metazoa</taxon>
        <taxon>Ecdysozoa</taxon>
        <taxon>Arthropoda</taxon>
        <taxon>Hexapoda</taxon>
        <taxon>Insecta</taxon>
        <taxon>Pterygota</taxon>
        <taxon>Neoptera</taxon>
        <taxon>Endopterygota</taxon>
        <taxon>Lepidoptera</taxon>
        <taxon>Glossata</taxon>
        <taxon>Ditrysia</taxon>
        <taxon>Noctuoidea</taxon>
        <taxon>Noctuidae</taxon>
        <taxon>Plusiinae</taxon>
        <taxon>Trichoplusia</taxon>
    </lineage>
</organism>
<dbReference type="AlphaFoldDB" id="A0A7E5X4D4"/>
<accession>A0A7E5X4D4</accession>
<protein>
    <submittedName>
        <fullName evidence="2">Uncharacterized protein LOC113506173</fullName>
    </submittedName>
    <submittedName>
        <fullName evidence="3">Uncharacterized protein LOC113508428</fullName>
    </submittedName>
</protein>
<dbReference type="Proteomes" id="UP000322000">
    <property type="component" value="Chromosome 2"/>
</dbReference>
<evidence type="ECO:0000313" key="2">
    <source>
        <dbReference type="RefSeq" id="XP_026744826.1"/>
    </source>
</evidence>
<evidence type="ECO:0000313" key="1">
    <source>
        <dbReference type="Proteomes" id="UP000322000"/>
    </source>
</evidence>
<gene>
    <name evidence="3" type="primary">LOC113508428</name>
    <name evidence="2" type="synonym">LOC113506173</name>
</gene>
<dbReference type="KEGG" id="tnl:113508428"/>
<name>A0A7E5X4D4_TRINI</name>
<dbReference type="KEGG" id="tnl:113506173"/>
<dbReference type="OrthoDB" id="7465007at2759"/>
<dbReference type="GeneID" id="113508428"/>
<evidence type="ECO:0000313" key="3">
    <source>
        <dbReference type="RefSeq" id="XP_026747271.1"/>
    </source>
</evidence>
<reference evidence="2 3" key="1">
    <citation type="submission" date="2025-04" db="UniProtKB">
        <authorList>
            <consortium name="RefSeq"/>
        </authorList>
    </citation>
    <scope>IDENTIFICATION</scope>
</reference>
<keyword evidence="1" id="KW-1185">Reference proteome</keyword>